<dbReference type="PANTHER" id="PTHR21443:SF0">
    <property type="entry name" value="CONSERVED OLIGOMERIC GOLGI COMPLEX SUBUNIT 7"/>
    <property type="match status" value="1"/>
</dbReference>
<dbReference type="OrthoDB" id="437602at2759"/>
<evidence type="ECO:0000313" key="11">
    <source>
        <dbReference type="EMBL" id="OLQ12954.1"/>
    </source>
</evidence>
<reference evidence="11 12" key="1">
    <citation type="submission" date="2016-02" db="EMBL/GenBank/DDBJ databases">
        <title>Genome analysis of coral dinoflagellate symbionts highlights evolutionary adaptations to a symbiotic lifestyle.</title>
        <authorList>
            <person name="Aranda M."/>
            <person name="Li Y."/>
            <person name="Liew Y.J."/>
            <person name="Baumgarten S."/>
            <person name="Simakov O."/>
            <person name="Wilson M."/>
            <person name="Piel J."/>
            <person name="Ashoor H."/>
            <person name="Bougouffa S."/>
            <person name="Bajic V.B."/>
            <person name="Ryu T."/>
            <person name="Ravasi T."/>
            <person name="Bayer T."/>
            <person name="Micklem G."/>
            <person name="Kim H."/>
            <person name="Bhak J."/>
            <person name="Lajeunesse T.C."/>
            <person name="Voolstra C.R."/>
        </authorList>
    </citation>
    <scope>NUCLEOTIDE SEQUENCE [LARGE SCALE GENOMIC DNA]</scope>
    <source>
        <strain evidence="11 12">CCMP2467</strain>
    </source>
</reference>
<proteinExistence type="inferred from homology"/>
<feature type="region of interest" description="Disordered" evidence="10">
    <location>
        <begin position="864"/>
        <end position="888"/>
    </location>
</feature>
<keyword evidence="7" id="KW-0472">Membrane</keyword>
<comment type="subcellular location">
    <subcellularLocation>
        <location evidence="1">Golgi apparatus membrane</location>
        <topology evidence="1">Peripheral membrane protein</topology>
    </subcellularLocation>
</comment>
<evidence type="ECO:0000256" key="3">
    <source>
        <dbReference type="ARBA" id="ARBA00020984"/>
    </source>
</evidence>
<dbReference type="EMBL" id="LSRX01000035">
    <property type="protein sequence ID" value="OLQ12954.1"/>
    <property type="molecule type" value="Genomic_DNA"/>
</dbReference>
<keyword evidence="9" id="KW-0175">Coiled coil</keyword>
<keyword evidence="4" id="KW-0813">Transport</keyword>
<comment type="caution">
    <text evidence="11">The sequence shown here is derived from an EMBL/GenBank/DDBJ whole genome shotgun (WGS) entry which is preliminary data.</text>
</comment>
<evidence type="ECO:0000256" key="8">
    <source>
        <dbReference type="ARBA" id="ARBA00031345"/>
    </source>
</evidence>
<dbReference type="GO" id="GO:0017119">
    <property type="term" value="C:Golgi transport complex"/>
    <property type="evidence" value="ECO:0007669"/>
    <property type="project" value="InterPro"/>
</dbReference>
<dbReference type="GO" id="GO:0007030">
    <property type="term" value="P:Golgi organization"/>
    <property type="evidence" value="ECO:0007669"/>
    <property type="project" value="TreeGrafter"/>
</dbReference>
<evidence type="ECO:0000256" key="9">
    <source>
        <dbReference type="SAM" id="Coils"/>
    </source>
</evidence>
<protein>
    <recommendedName>
        <fullName evidence="3">Conserved oligomeric Golgi complex subunit 7</fullName>
    </recommendedName>
    <alternativeName>
        <fullName evidence="8">Component of oligomeric Golgi complex 7</fullName>
    </alternativeName>
</protein>
<evidence type="ECO:0000256" key="7">
    <source>
        <dbReference type="ARBA" id="ARBA00023136"/>
    </source>
</evidence>
<dbReference type="GO" id="GO:0000139">
    <property type="term" value="C:Golgi membrane"/>
    <property type="evidence" value="ECO:0007669"/>
    <property type="project" value="UniProtKB-SubCell"/>
</dbReference>
<keyword evidence="6" id="KW-0333">Golgi apparatus</keyword>
<dbReference type="Proteomes" id="UP000186817">
    <property type="component" value="Unassembled WGS sequence"/>
</dbReference>
<keyword evidence="5" id="KW-0653">Protein transport</keyword>
<dbReference type="GO" id="GO:0006890">
    <property type="term" value="P:retrograde vesicle-mediated transport, Golgi to endoplasmic reticulum"/>
    <property type="evidence" value="ECO:0007669"/>
    <property type="project" value="TreeGrafter"/>
</dbReference>
<name>A0A1Q9EZQ5_SYMMI</name>
<evidence type="ECO:0000313" key="12">
    <source>
        <dbReference type="Proteomes" id="UP000186817"/>
    </source>
</evidence>
<feature type="coiled-coil region" evidence="9">
    <location>
        <begin position="180"/>
        <end position="207"/>
    </location>
</feature>
<evidence type="ECO:0000256" key="6">
    <source>
        <dbReference type="ARBA" id="ARBA00023034"/>
    </source>
</evidence>
<organism evidence="11 12">
    <name type="scientific">Symbiodinium microadriaticum</name>
    <name type="common">Dinoflagellate</name>
    <name type="synonym">Zooxanthella microadriatica</name>
    <dbReference type="NCBI Taxonomy" id="2951"/>
    <lineage>
        <taxon>Eukaryota</taxon>
        <taxon>Sar</taxon>
        <taxon>Alveolata</taxon>
        <taxon>Dinophyceae</taxon>
        <taxon>Suessiales</taxon>
        <taxon>Symbiodiniaceae</taxon>
        <taxon>Symbiodinium</taxon>
    </lineage>
</organism>
<dbReference type="Pfam" id="PF10191">
    <property type="entry name" value="COG7"/>
    <property type="match status" value="1"/>
</dbReference>
<dbReference type="OMA" id="CILSATK"/>
<sequence length="1040" mass="113159">MASDVPERLVVEDFKTPSPTEAFDPVAWLNARLARSHVPFDKLDQHLSSLGMSCQLLCQDTSEAIELASNQLVAQLSTSSRGMEKMRQEALSGHARMAEVLEGLKDADDKKRASLKGLAEIDAVKTRVETALSALREVNSWDRKVKDCEQFVHSGNLREALSQLRGLGGVLDAFRMLPEFGRKEEQLKQLEEQLLAAARRRGRAAVEKSVVEELKACREVFAGMNRQEETAAIAVAVFLDLAERAWANQAPGAGASAAELAKAGGAVLDSLVQALAERGALLQVLDAPDDQAEAGNQQSVTISVVKAVLGAVGAHVQRALGDGRGGSQVDEATAHARSSTAVALLAVYVDGFAALAPSPALEGRWPEVCRVSDTEVEVLPWSLLREVVRFVLLRPMEDDAASLAPPSRALRPSEAVLAAESNATRLLALPSTWARRLETQRAAQLAVPWLACVDEANAAYWRSWDRLIDTFANTLKAKSAEAAATDSSGYDPNFLQEVMQLHAMLHDTLPAKFSSFQAEVLKQAGQLHSSQLESPFSRALKEKMKDPEVWCEQLGIPSLPALKAASDLMDGVGIGSFDSGRAVLPAASAALAAAETKVRGVVTRCCAEPVSNILRGYPEMQEWSREGPGDEVSHGPLQCITLVPEHLFSLIPQLEKSQESSQLQWLPAVLEAAVEVVVQKVLQIKQLTPAGVVQLCVDLDYLRKVPEALGNSGERPIYAAPIVIDVDAADDEPAMELLPRTVSCFAGCLCFAAGSSQVYDREAKLLEDVGAGDFVYAIYEKAVDWPSSSDDKWERATHLVMTHRLRTLEWWAEFLQMDVQDAGSPEDGGRDPSAEKSTGAAARLRELLETLEFLGAQLQRKRESAAQGAAFSEEPRPPGAARWPEKALRSGSGANAMLIRRMKQMLSVPFQLFELDVNSAETWWEVAERIAAGVGHAAGHPTTQQLVEFEVRHSVQPDLGGYVTAQQPAKFDERIQLPSSLQSLTFGMQLSQSLEGIQLPSRHFMHILCSHMVSGDARFGFVFMGRWVECCSFFWACNSN</sequence>
<gene>
    <name evidence="11" type="primary">COG7</name>
    <name evidence="11" type="ORF">AK812_SmicGene3067</name>
</gene>
<dbReference type="InterPro" id="IPR019335">
    <property type="entry name" value="COG7"/>
</dbReference>
<evidence type="ECO:0000256" key="4">
    <source>
        <dbReference type="ARBA" id="ARBA00022448"/>
    </source>
</evidence>
<evidence type="ECO:0000256" key="2">
    <source>
        <dbReference type="ARBA" id="ARBA00005831"/>
    </source>
</evidence>
<dbReference type="GO" id="GO:0006886">
    <property type="term" value="P:intracellular protein transport"/>
    <property type="evidence" value="ECO:0007669"/>
    <property type="project" value="InterPro"/>
</dbReference>
<accession>A0A1Q9EZQ5</accession>
<evidence type="ECO:0000256" key="10">
    <source>
        <dbReference type="SAM" id="MobiDB-lite"/>
    </source>
</evidence>
<comment type="similarity">
    <text evidence="2">Belongs to the COG7 family.</text>
</comment>
<evidence type="ECO:0000256" key="1">
    <source>
        <dbReference type="ARBA" id="ARBA00004395"/>
    </source>
</evidence>
<dbReference type="PANTHER" id="PTHR21443">
    <property type="entry name" value="CONSERVED OLIGOMERIC GOLGI COMPLEX COMPONENT 7"/>
    <property type="match status" value="1"/>
</dbReference>
<keyword evidence="12" id="KW-1185">Reference proteome</keyword>
<dbReference type="AlphaFoldDB" id="A0A1Q9EZQ5"/>
<evidence type="ECO:0000256" key="5">
    <source>
        <dbReference type="ARBA" id="ARBA00022927"/>
    </source>
</evidence>